<evidence type="ECO:0008006" key="4">
    <source>
        <dbReference type="Google" id="ProtNLM"/>
    </source>
</evidence>
<gene>
    <name evidence="2" type="ORF">WCV65_18700</name>
</gene>
<proteinExistence type="predicted"/>
<dbReference type="EMBL" id="CP147407">
    <property type="protein sequence ID" value="WXB96538.1"/>
    <property type="molecule type" value="Genomic_DNA"/>
</dbReference>
<protein>
    <recommendedName>
        <fullName evidence="4">Lipoprotein</fullName>
    </recommendedName>
</protein>
<name>A0ABZ2NFG8_9BACI</name>
<organism evidence="2 3">
    <name type="scientific">Metabacillus sediminis</name>
    <dbReference type="NCBI Taxonomy" id="3117746"/>
    <lineage>
        <taxon>Bacteria</taxon>
        <taxon>Bacillati</taxon>
        <taxon>Bacillota</taxon>
        <taxon>Bacilli</taxon>
        <taxon>Bacillales</taxon>
        <taxon>Bacillaceae</taxon>
        <taxon>Metabacillus</taxon>
    </lineage>
</organism>
<evidence type="ECO:0000313" key="2">
    <source>
        <dbReference type="EMBL" id="WXB96538.1"/>
    </source>
</evidence>
<feature type="region of interest" description="Disordered" evidence="1">
    <location>
        <begin position="1"/>
        <end position="27"/>
    </location>
</feature>
<accession>A0ABZ2NFG8</accession>
<feature type="compositionally biased region" description="Polar residues" evidence="1">
    <location>
        <begin position="1"/>
        <end position="18"/>
    </location>
</feature>
<reference evidence="2 3" key="1">
    <citation type="submission" date="2024-02" db="EMBL/GenBank/DDBJ databases">
        <title>Seven novel Bacillus-like species.</title>
        <authorList>
            <person name="Liu G."/>
        </authorList>
    </citation>
    <scope>NUCLEOTIDE SEQUENCE [LARGE SCALE GENOMIC DNA]</scope>
    <source>
        <strain evidence="2 3">FJAT-52054</strain>
    </source>
</reference>
<dbReference type="Proteomes" id="UP001377337">
    <property type="component" value="Chromosome"/>
</dbReference>
<evidence type="ECO:0000256" key="1">
    <source>
        <dbReference type="SAM" id="MobiDB-lite"/>
    </source>
</evidence>
<evidence type="ECO:0000313" key="3">
    <source>
        <dbReference type="Proteomes" id="UP001377337"/>
    </source>
</evidence>
<keyword evidence="3" id="KW-1185">Reference proteome</keyword>
<sequence length="198" mass="22442">MEGNQNDKQVQGETNTPQPAALKDDFTKGYLTSPKEVEKGYFEFKSKTNGYTMLFPKDAVISDNFGNEKHGNEYESILYGSEIDGAVIDTQITYENKSNTQKVEPNLSLLSSSIDYKGTYNESKENGKTNYFAKDTMDIEKATTYTYLSFIKADKSDQAVRIVYTVTCQKEDKSCMSKENIFEKEATKVMKSVSFKQE</sequence>
<dbReference type="RefSeq" id="WP_338778584.1">
    <property type="nucleotide sequence ID" value="NZ_CP147407.1"/>
</dbReference>